<accession>A0A4D6N2G6</accession>
<dbReference type="AlphaFoldDB" id="A0A4D6N2G6"/>
<sequence>MFCTFSSSSSVPHTWSTLPLRVSPSCHLHRHCTVKEVSSATTSSSSSTNHHRCFAAAFVLLTLSRGRCTAIAPSRSRYIFFFFDQPSPMSTTSFRSVRLHRRCTAAAPHHRGGCFGAAAIASVQSRSFVWVL</sequence>
<name>A0A4D6N2G6_VIGUN</name>
<reference evidence="1 2" key="1">
    <citation type="submission" date="2019-04" db="EMBL/GenBank/DDBJ databases">
        <title>An improved genome assembly and genetic linkage map for asparagus bean, Vigna unguiculata ssp. sesquipedialis.</title>
        <authorList>
            <person name="Xia Q."/>
            <person name="Zhang R."/>
            <person name="Dong Y."/>
        </authorList>
    </citation>
    <scope>NUCLEOTIDE SEQUENCE [LARGE SCALE GENOMIC DNA]</scope>
    <source>
        <tissue evidence="1">Leaf</tissue>
    </source>
</reference>
<proteinExistence type="predicted"/>
<dbReference type="EMBL" id="CP039353">
    <property type="protein sequence ID" value="QCE06187.1"/>
    <property type="molecule type" value="Genomic_DNA"/>
</dbReference>
<keyword evidence="2" id="KW-1185">Reference proteome</keyword>
<dbReference type="Proteomes" id="UP000501690">
    <property type="component" value="Linkage Group LG9"/>
</dbReference>
<gene>
    <name evidence="1" type="ORF">DEO72_LG9g1198</name>
</gene>
<organism evidence="1 2">
    <name type="scientific">Vigna unguiculata</name>
    <name type="common">Cowpea</name>
    <dbReference type="NCBI Taxonomy" id="3917"/>
    <lineage>
        <taxon>Eukaryota</taxon>
        <taxon>Viridiplantae</taxon>
        <taxon>Streptophyta</taxon>
        <taxon>Embryophyta</taxon>
        <taxon>Tracheophyta</taxon>
        <taxon>Spermatophyta</taxon>
        <taxon>Magnoliopsida</taxon>
        <taxon>eudicotyledons</taxon>
        <taxon>Gunneridae</taxon>
        <taxon>Pentapetalae</taxon>
        <taxon>rosids</taxon>
        <taxon>fabids</taxon>
        <taxon>Fabales</taxon>
        <taxon>Fabaceae</taxon>
        <taxon>Papilionoideae</taxon>
        <taxon>50 kb inversion clade</taxon>
        <taxon>NPAAA clade</taxon>
        <taxon>indigoferoid/millettioid clade</taxon>
        <taxon>Phaseoleae</taxon>
        <taxon>Vigna</taxon>
    </lineage>
</organism>
<protein>
    <submittedName>
        <fullName evidence="1">Uncharacterized protein</fullName>
    </submittedName>
</protein>
<evidence type="ECO:0000313" key="1">
    <source>
        <dbReference type="EMBL" id="QCE06187.1"/>
    </source>
</evidence>
<evidence type="ECO:0000313" key="2">
    <source>
        <dbReference type="Proteomes" id="UP000501690"/>
    </source>
</evidence>